<comment type="subcellular location">
    <subcellularLocation>
        <location evidence="1">Cell envelope</location>
    </subcellularLocation>
</comment>
<evidence type="ECO:0000256" key="5">
    <source>
        <dbReference type="SAM" id="Phobius"/>
    </source>
</evidence>
<evidence type="ECO:0000256" key="3">
    <source>
        <dbReference type="ARBA" id="ARBA00022729"/>
    </source>
</evidence>
<dbReference type="RefSeq" id="WP_344544469.1">
    <property type="nucleotide sequence ID" value="NZ_BAAATD010000006.1"/>
</dbReference>
<dbReference type="InterPro" id="IPR014756">
    <property type="entry name" value="Ig_E-set"/>
</dbReference>
<dbReference type="PANTHER" id="PTHR34820">
    <property type="entry name" value="INNER MEMBRANE PROTEIN YEBZ"/>
    <property type="match status" value="1"/>
</dbReference>
<feature type="chain" id="PRO_5046532784" description="CopC domain-containing protein" evidence="6">
    <location>
        <begin position="28"/>
        <end position="187"/>
    </location>
</feature>
<evidence type="ECO:0000313" key="8">
    <source>
        <dbReference type="EMBL" id="GAA2609179.1"/>
    </source>
</evidence>
<sequence length="187" mass="18707">MTFLLRTAAATGAVGAVLALTAAPASAHTALRDSDPKAKSTVESPAAITLTYNQPITLPRVVLTDDKGGQHVSGAPKAVDNKVTQPVAGTLPNGVYTVGWRVVSADGHPVSGSYKFTVKGSAAPSAGVVTSRAASPAPAITLNQTTGPTAANEDSGGSSGWWWIGLIALVVAGAAGGAALLRRRRTG</sequence>
<evidence type="ECO:0000256" key="4">
    <source>
        <dbReference type="ARBA" id="ARBA00023008"/>
    </source>
</evidence>
<feature type="domain" description="CopC" evidence="7">
    <location>
        <begin position="28"/>
        <end position="118"/>
    </location>
</feature>
<dbReference type="InterPro" id="IPR014755">
    <property type="entry name" value="Cu-Rt/internalin_Ig-like"/>
</dbReference>
<dbReference type="Proteomes" id="UP001501509">
    <property type="component" value="Unassembled WGS sequence"/>
</dbReference>
<keyword evidence="5" id="KW-1133">Transmembrane helix</keyword>
<feature type="signal peptide" evidence="6">
    <location>
        <begin position="1"/>
        <end position="27"/>
    </location>
</feature>
<accession>A0ABN3Q1L8</accession>
<dbReference type="PANTHER" id="PTHR34820:SF4">
    <property type="entry name" value="INNER MEMBRANE PROTEIN YEBZ"/>
    <property type="match status" value="1"/>
</dbReference>
<keyword evidence="3 6" id="KW-0732">Signal</keyword>
<evidence type="ECO:0000256" key="1">
    <source>
        <dbReference type="ARBA" id="ARBA00004196"/>
    </source>
</evidence>
<keyword evidence="4" id="KW-0186">Copper</keyword>
<keyword evidence="9" id="KW-1185">Reference proteome</keyword>
<keyword evidence="5" id="KW-0472">Membrane</keyword>
<proteinExistence type="predicted"/>
<dbReference type="Gene3D" id="2.60.40.1220">
    <property type="match status" value="1"/>
</dbReference>
<evidence type="ECO:0000256" key="2">
    <source>
        <dbReference type="ARBA" id="ARBA00022723"/>
    </source>
</evidence>
<dbReference type="EMBL" id="BAAATD010000006">
    <property type="protein sequence ID" value="GAA2609179.1"/>
    <property type="molecule type" value="Genomic_DNA"/>
</dbReference>
<dbReference type="SUPFAM" id="SSF81296">
    <property type="entry name" value="E set domains"/>
    <property type="match status" value="1"/>
</dbReference>
<keyword evidence="5" id="KW-0812">Transmembrane</keyword>
<feature type="transmembrane region" description="Helical" evidence="5">
    <location>
        <begin position="161"/>
        <end position="181"/>
    </location>
</feature>
<evidence type="ECO:0000256" key="6">
    <source>
        <dbReference type="SAM" id="SignalP"/>
    </source>
</evidence>
<protein>
    <recommendedName>
        <fullName evidence="7">CopC domain-containing protein</fullName>
    </recommendedName>
</protein>
<name>A0ABN3Q1L8_9ACTN</name>
<dbReference type="InterPro" id="IPR032694">
    <property type="entry name" value="CopC/D"/>
</dbReference>
<gene>
    <name evidence="8" type="ORF">GCM10010411_49310</name>
</gene>
<organism evidence="8 9">
    <name type="scientific">Actinomadura fulvescens</name>
    <dbReference type="NCBI Taxonomy" id="46160"/>
    <lineage>
        <taxon>Bacteria</taxon>
        <taxon>Bacillati</taxon>
        <taxon>Actinomycetota</taxon>
        <taxon>Actinomycetes</taxon>
        <taxon>Streptosporangiales</taxon>
        <taxon>Thermomonosporaceae</taxon>
        <taxon>Actinomadura</taxon>
    </lineage>
</organism>
<comment type="caution">
    <text evidence="8">The sequence shown here is derived from an EMBL/GenBank/DDBJ whole genome shotgun (WGS) entry which is preliminary data.</text>
</comment>
<evidence type="ECO:0000313" key="9">
    <source>
        <dbReference type="Proteomes" id="UP001501509"/>
    </source>
</evidence>
<evidence type="ECO:0000259" key="7">
    <source>
        <dbReference type="Pfam" id="PF04234"/>
    </source>
</evidence>
<reference evidence="8 9" key="1">
    <citation type="journal article" date="2019" name="Int. J. Syst. Evol. Microbiol.">
        <title>The Global Catalogue of Microorganisms (GCM) 10K type strain sequencing project: providing services to taxonomists for standard genome sequencing and annotation.</title>
        <authorList>
            <consortium name="The Broad Institute Genomics Platform"/>
            <consortium name="The Broad Institute Genome Sequencing Center for Infectious Disease"/>
            <person name="Wu L."/>
            <person name="Ma J."/>
        </authorList>
    </citation>
    <scope>NUCLEOTIDE SEQUENCE [LARGE SCALE GENOMIC DNA]</scope>
    <source>
        <strain evidence="8 9">JCM 6833</strain>
    </source>
</reference>
<dbReference type="InterPro" id="IPR007348">
    <property type="entry name" value="CopC_dom"/>
</dbReference>
<dbReference type="Pfam" id="PF04234">
    <property type="entry name" value="CopC"/>
    <property type="match status" value="1"/>
</dbReference>
<keyword evidence="2" id="KW-0479">Metal-binding</keyword>